<dbReference type="EMBL" id="LZPO01018660">
    <property type="protein sequence ID" value="OBS79653.1"/>
    <property type="molecule type" value="Genomic_DNA"/>
</dbReference>
<feature type="compositionally biased region" description="Polar residues" evidence="1">
    <location>
        <begin position="82"/>
        <end position="92"/>
    </location>
</feature>
<proteinExistence type="predicted"/>
<name>A0A1A6HMJ3_NEOLE</name>
<sequence length="174" mass="19328">KEGWLCRSDCVKNPKWLGTEVHHHREQSPAKECQPLTNEIPAASVHFGDSQFRSPILLPWAQLRWSSSLDAPQPVAEEKSQSSESFTENSPQACPAQQRGPSLSELRTLREPWAANIPRGTRCSHPNPAFTGMDPLCTALVPSGLRKPLIGKERRDGSWKPDTTGTLCSHSYSF</sequence>
<gene>
    <name evidence="2" type="ORF">A6R68_22145</name>
</gene>
<feature type="non-terminal residue" evidence="2">
    <location>
        <position position="1"/>
    </location>
</feature>
<evidence type="ECO:0000256" key="1">
    <source>
        <dbReference type="SAM" id="MobiDB-lite"/>
    </source>
</evidence>
<dbReference type="AlphaFoldDB" id="A0A1A6HMJ3"/>
<feature type="region of interest" description="Disordered" evidence="1">
    <location>
        <begin position="69"/>
        <end position="106"/>
    </location>
</feature>
<reference evidence="2 3" key="1">
    <citation type="submission" date="2016-06" db="EMBL/GenBank/DDBJ databases">
        <title>The Draft Genome Sequence and Annotation of the Desert Woodrat Neotoma lepida.</title>
        <authorList>
            <person name="Campbell M."/>
            <person name="Oakeson K.F."/>
            <person name="Yandell M."/>
            <person name="Halpert J.R."/>
            <person name="Dearing D."/>
        </authorList>
    </citation>
    <scope>NUCLEOTIDE SEQUENCE [LARGE SCALE GENOMIC DNA]</scope>
    <source>
        <strain evidence="2">417</strain>
        <tissue evidence="2">Liver</tissue>
    </source>
</reference>
<evidence type="ECO:0000313" key="2">
    <source>
        <dbReference type="EMBL" id="OBS79653.1"/>
    </source>
</evidence>
<protein>
    <submittedName>
        <fullName evidence="2">Uncharacterized protein</fullName>
    </submittedName>
</protein>
<feature type="non-terminal residue" evidence="2">
    <location>
        <position position="174"/>
    </location>
</feature>
<dbReference type="Proteomes" id="UP000092124">
    <property type="component" value="Unassembled WGS sequence"/>
</dbReference>
<evidence type="ECO:0000313" key="3">
    <source>
        <dbReference type="Proteomes" id="UP000092124"/>
    </source>
</evidence>
<accession>A0A1A6HMJ3</accession>
<comment type="caution">
    <text evidence="2">The sequence shown here is derived from an EMBL/GenBank/DDBJ whole genome shotgun (WGS) entry which is preliminary data.</text>
</comment>
<keyword evidence="3" id="KW-1185">Reference proteome</keyword>
<organism evidence="2 3">
    <name type="scientific">Neotoma lepida</name>
    <name type="common">Desert woodrat</name>
    <dbReference type="NCBI Taxonomy" id="56216"/>
    <lineage>
        <taxon>Eukaryota</taxon>
        <taxon>Metazoa</taxon>
        <taxon>Chordata</taxon>
        <taxon>Craniata</taxon>
        <taxon>Vertebrata</taxon>
        <taxon>Euteleostomi</taxon>
        <taxon>Mammalia</taxon>
        <taxon>Eutheria</taxon>
        <taxon>Euarchontoglires</taxon>
        <taxon>Glires</taxon>
        <taxon>Rodentia</taxon>
        <taxon>Myomorpha</taxon>
        <taxon>Muroidea</taxon>
        <taxon>Cricetidae</taxon>
        <taxon>Neotominae</taxon>
        <taxon>Neotoma</taxon>
    </lineage>
</organism>